<reference evidence="1 2" key="1">
    <citation type="submission" date="2021-08" db="EMBL/GenBank/DDBJ databases">
        <title>Nocardioides bacterium WL0053 sp. nov., isolated from the sediment.</title>
        <authorList>
            <person name="Wang L."/>
            <person name="Zhang D."/>
            <person name="Zhang A."/>
        </authorList>
    </citation>
    <scope>NUCLEOTIDE SEQUENCE [LARGE SCALE GENOMIC DNA]</scope>
    <source>
        <strain evidence="1 2">WL0053</strain>
    </source>
</reference>
<dbReference type="RefSeq" id="WP_221024344.1">
    <property type="nucleotide sequence ID" value="NZ_JAIEZQ010000001.1"/>
</dbReference>
<dbReference type="EMBL" id="JAIEZQ010000001">
    <property type="protein sequence ID" value="MBY9074701.1"/>
    <property type="molecule type" value="Genomic_DNA"/>
</dbReference>
<organism evidence="1 2">
    <name type="scientific">Nocardioides jiangsuensis</name>
    <dbReference type="NCBI Taxonomy" id="2866161"/>
    <lineage>
        <taxon>Bacteria</taxon>
        <taxon>Bacillati</taxon>
        <taxon>Actinomycetota</taxon>
        <taxon>Actinomycetes</taxon>
        <taxon>Propionibacteriales</taxon>
        <taxon>Nocardioidaceae</taxon>
        <taxon>Nocardioides</taxon>
    </lineage>
</organism>
<evidence type="ECO:0000313" key="1">
    <source>
        <dbReference type="EMBL" id="MBY9074701.1"/>
    </source>
</evidence>
<name>A0ABS7RI39_9ACTN</name>
<protein>
    <recommendedName>
        <fullName evidence="3">Integrase-like protein</fullName>
    </recommendedName>
</protein>
<sequence>MYPTNDPAAAIRIASDRIDERVAQAAQRRAAKAASKRAVREEATRVRLTFRHAGGRWVVPFARDPLTR</sequence>
<evidence type="ECO:0008006" key="3">
    <source>
        <dbReference type="Google" id="ProtNLM"/>
    </source>
</evidence>
<dbReference type="Proteomes" id="UP000754710">
    <property type="component" value="Unassembled WGS sequence"/>
</dbReference>
<accession>A0ABS7RI39</accession>
<proteinExistence type="predicted"/>
<keyword evidence="2" id="KW-1185">Reference proteome</keyword>
<comment type="caution">
    <text evidence="1">The sequence shown here is derived from an EMBL/GenBank/DDBJ whole genome shotgun (WGS) entry which is preliminary data.</text>
</comment>
<evidence type="ECO:0000313" key="2">
    <source>
        <dbReference type="Proteomes" id="UP000754710"/>
    </source>
</evidence>
<gene>
    <name evidence="1" type="ORF">K1X13_07700</name>
</gene>